<accession>A0ACC3AEJ9</accession>
<dbReference type="Proteomes" id="UP001172386">
    <property type="component" value="Unassembled WGS sequence"/>
</dbReference>
<name>A0ACC3AEJ9_9EURO</name>
<comment type="caution">
    <text evidence="1">The sequence shown here is derived from an EMBL/GenBank/DDBJ whole genome shotgun (WGS) entry which is preliminary data.</text>
</comment>
<keyword evidence="2" id="KW-1185">Reference proteome</keyword>
<evidence type="ECO:0000313" key="2">
    <source>
        <dbReference type="Proteomes" id="UP001172386"/>
    </source>
</evidence>
<protein>
    <submittedName>
        <fullName evidence="1">Uncharacterized protein</fullName>
    </submittedName>
</protein>
<organism evidence="1 2">
    <name type="scientific">Neophaeococcomyces mojaviensis</name>
    <dbReference type="NCBI Taxonomy" id="3383035"/>
    <lineage>
        <taxon>Eukaryota</taxon>
        <taxon>Fungi</taxon>
        <taxon>Dikarya</taxon>
        <taxon>Ascomycota</taxon>
        <taxon>Pezizomycotina</taxon>
        <taxon>Eurotiomycetes</taxon>
        <taxon>Chaetothyriomycetidae</taxon>
        <taxon>Chaetothyriales</taxon>
        <taxon>Chaetothyriales incertae sedis</taxon>
        <taxon>Neophaeococcomyces</taxon>
    </lineage>
</organism>
<reference evidence="1" key="1">
    <citation type="submission" date="2022-10" db="EMBL/GenBank/DDBJ databases">
        <title>Culturing micro-colonial fungi from biological soil crusts in the Mojave desert and describing Neophaeococcomyces mojavensis, and introducing the new genera and species Taxawa tesnikishii.</title>
        <authorList>
            <person name="Kurbessoian T."/>
            <person name="Stajich J.E."/>
        </authorList>
    </citation>
    <scope>NUCLEOTIDE SEQUENCE</scope>
    <source>
        <strain evidence="1">JES_112</strain>
    </source>
</reference>
<evidence type="ECO:0000313" key="1">
    <source>
        <dbReference type="EMBL" id="KAJ9660904.1"/>
    </source>
</evidence>
<sequence length="431" mass="48729">MPVRVAPFNHPAQPIQQRFADNELDVLLKANQSAKTREIEILQSSFDANRLPSNMISSRNGLVDSIVHAYNRHHHLQIRPDDIWFAILTQINIYINAHAEELRHMFVAHEGQKKLEIVYGSENRYTVDFADFATRMTGLIEKNIVDDELKEWIIPSFTTTTANDVVVSSILMMSTMQKYFKYYCRTMCGIPSVTLLGEKHDYEKILSKLDKLESFVEETRQFASLLRPVIRQMIWTFDDPEKSTTVDFWRSILHVHHGSGGTKYSGWVSAFCFWDNDGKCMWYPSRNDHSLVLDGVGYHMIGTENVPSGWAKVPVTIIDNGEVVEAEMLAGSIGIVCSSSARQNVFGQASLDAMQPEVGWWIYEVKPQAEGETNDPLVQPANETVNSGTKGQTWMSSFFRGQVHEPVIHLCGPTNPLLARTLLTLTLATCA</sequence>
<gene>
    <name evidence="1" type="ORF">H2198_002249</name>
</gene>
<proteinExistence type="predicted"/>
<dbReference type="EMBL" id="JAPDRQ010000027">
    <property type="protein sequence ID" value="KAJ9660904.1"/>
    <property type="molecule type" value="Genomic_DNA"/>
</dbReference>